<comment type="similarity">
    <text evidence="1 9 10">Belongs to the phosphohexose mutase family.</text>
</comment>
<dbReference type="Pfam" id="PF02878">
    <property type="entry name" value="PGM_PMM_I"/>
    <property type="match status" value="1"/>
</dbReference>
<dbReference type="FunFam" id="3.40.120.10:FF:000002">
    <property type="entry name" value="Phosphoglucosamine mutase"/>
    <property type="match status" value="1"/>
</dbReference>
<dbReference type="InterPro" id="IPR016066">
    <property type="entry name" value="A-D-PHexomutase_CS"/>
</dbReference>
<evidence type="ECO:0000256" key="5">
    <source>
        <dbReference type="ARBA" id="ARBA00023235"/>
    </source>
</evidence>
<feature type="binding site" evidence="9">
    <location>
        <position position="249"/>
    </location>
    <ligand>
        <name>Mg(2+)</name>
        <dbReference type="ChEBI" id="CHEBI:18420"/>
    </ligand>
</feature>
<dbReference type="GO" id="GO:0005975">
    <property type="term" value="P:carbohydrate metabolic process"/>
    <property type="evidence" value="ECO:0007669"/>
    <property type="project" value="InterPro"/>
</dbReference>
<evidence type="ECO:0000313" key="16">
    <source>
        <dbReference type="EMBL" id="PZO34311.1"/>
    </source>
</evidence>
<accession>A0A2W4XEJ3</accession>
<feature type="domain" description="Alpha-D-phosphohexomutase alpha/beta/alpha" evidence="14">
    <location>
        <begin position="179"/>
        <end position="260"/>
    </location>
</feature>
<dbReference type="FunFam" id="3.30.310.50:FF:000001">
    <property type="entry name" value="Phosphoglucosamine mutase"/>
    <property type="match status" value="1"/>
</dbReference>
<dbReference type="PROSITE" id="PS00710">
    <property type="entry name" value="PGM_PMM"/>
    <property type="match status" value="1"/>
</dbReference>
<evidence type="ECO:0000256" key="6">
    <source>
        <dbReference type="ARBA" id="ARBA00050364"/>
    </source>
</evidence>
<dbReference type="InterPro" id="IPR006352">
    <property type="entry name" value="GlmM_bact"/>
</dbReference>
<dbReference type="PANTHER" id="PTHR42946">
    <property type="entry name" value="PHOSPHOHEXOSE MUTASE"/>
    <property type="match status" value="1"/>
</dbReference>
<protein>
    <recommendedName>
        <fullName evidence="8 9">Phosphoglucosamine mutase</fullName>
        <ecNumber evidence="7 9">5.4.2.10</ecNumber>
    </recommendedName>
</protein>
<name>A0A2W4XEJ3_9CYAN</name>
<evidence type="ECO:0000256" key="7">
    <source>
        <dbReference type="ARBA" id="ARBA00066330"/>
    </source>
</evidence>
<dbReference type="GO" id="GO:0009252">
    <property type="term" value="P:peptidoglycan biosynthetic process"/>
    <property type="evidence" value="ECO:0007669"/>
    <property type="project" value="TreeGrafter"/>
</dbReference>
<reference evidence="16 17" key="2">
    <citation type="submission" date="2018-06" db="EMBL/GenBank/DDBJ databases">
        <title>Metagenomic assembly of (sub)arctic Cyanobacteria and their associated microbiome from non-axenic cultures.</title>
        <authorList>
            <person name="Baurain D."/>
        </authorList>
    </citation>
    <scope>NUCLEOTIDE SEQUENCE [LARGE SCALE GENOMIC DNA]</scope>
    <source>
        <strain evidence="16">ULC041bin1</strain>
    </source>
</reference>
<reference evidence="17" key="1">
    <citation type="submission" date="2018-04" db="EMBL/GenBank/DDBJ databases">
        <authorList>
            <person name="Cornet L."/>
        </authorList>
    </citation>
    <scope>NUCLEOTIDE SEQUENCE [LARGE SCALE GENOMIC DNA]</scope>
</reference>
<dbReference type="InterPro" id="IPR005844">
    <property type="entry name" value="A-D-PHexomutase_a/b/a-I"/>
</dbReference>
<dbReference type="Pfam" id="PF02879">
    <property type="entry name" value="PGM_PMM_II"/>
    <property type="match status" value="1"/>
</dbReference>
<evidence type="ECO:0000259" key="15">
    <source>
        <dbReference type="Pfam" id="PF02880"/>
    </source>
</evidence>
<evidence type="ECO:0000259" key="13">
    <source>
        <dbReference type="Pfam" id="PF02878"/>
    </source>
</evidence>
<dbReference type="InterPro" id="IPR005845">
    <property type="entry name" value="A-D-PHexomutase_a/b/a-II"/>
</dbReference>
<dbReference type="PRINTS" id="PR00509">
    <property type="entry name" value="PGMPMM"/>
</dbReference>
<feature type="domain" description="Alpha-D-phosphohexomutase C-terminal" evidence="12">
    <location>
        <begin position="383"/>
        <end position="447"/>
    </location>
</feature>
<feature type="active site" description="Phosphoserine intermediate" evidence="9">
    <location>
        <position position="108"/>
    </location>
</feature>
<dbReference type="GO" id="GO:0006048">
    <property type="term" value="P:UDP-N-acetylglucosamine biosynthetic process"/>
    <property type="evidence" value="ECO:0007669"/>
    <property type="project" value="TreeGrafter"/>
</dbReference>
<dbReference type="InterPro" id="IPR005841">
    <property type="entry name" value="Alpha-D-phosphohexomutase_SF"/>
</dbReference>
<evidence type="ECO:0000256" key="9">
    <source>
        <dbReference type="HAMAP-Rule" id="MF_01554"/>
    </source>
</evidence>
<dbReference type="InterPro" id="IPR016055">
    <property type="entry name" value="A-D-PHexomutase_a/b/a-I/II/III"/>
</dbReference>
<keyword evidence="3 9" id="KW-0479">Metal-binding</keyword>
<evidence type="ECO:0000259" key="14">
    <source>
        <dbReference type="Pfam" id="PF02879"/>
    </source>
</evidence>
<feature type="binding site" evidence="9">
    <location>
        <position position="247"/>
    </location>
    <ligand>
        <name>Mg(2+)</name>
        <dbReference type="ChEBI" id="CHEBI:18420"/>
    </ligand>
</feature>
<keyword evidence="4 9" id="KW-0460">Magnesium</keyword>
<dbReference type="Proteomes" id="UP000249081">
    <property type="component" value="Unassembled WGS sequence"/>
</dbReference>
<feature type="domain" description="Alpha-D-phosphohexomutase alpha/beta/alpha" evidence="15">
    <location>
        <begin position="264"/>
        <end position="377"/>
    </location>
</feature>
<feature type="binding site" description="via phosphate group" evidence="9">
    <location>
        <position position="108"/>
    </location>
    <ligand>
        <name>Mg(2+)</name>
        <dbReference type="ChEBI" id="CHEBI:18420"/>
    </ligand>
</feature>
<gene>
    <name evidence="9" type="primary">glmM</name>
    <name evidence="16" type="ORF">DCF17_20640</name>
</gene>
<dbReference type="GO" id="GO:0008966">
    <property type="term" value="F:phosphoglucosamine mutase activity"/>
    <property type="evidence" value="ECO:0007669"/>
    <property type="project" value="UniProtKB-UniRule"/>
</dbReference>
<comment type="PTM">
    <text evidence="9">Activated by phosphorylation.</text>
</comment>
<evidence type="ECO:0000256" key="4">
    <source>
        <dbReference type="ARBA" id="ARBA00022842"/>
    </source>
</evidence>
<dbReference type="SUPFAM" id="SSF55957">
    <property type="entry name" value="Phosphoglucomutase, C-terminal domain"/>
    <property type="match status" value="1"/>
</dbReference>
<evidence type="ECO:0000256" key="2">
    <source>
        <dbReference type="ARBA" id="ARBA00022553"/>
    </source>
</evidence>
<comment type="catalytic activity">
    <reaction evidence="6 9 11">
        <text>alpha-D-glucosamine 1-phosphate = D-glucosamine 6-phosphate</text>
        <dbReference type="Rhea" id="RHEA:23424"/>
        <dbReference type="ChEBI" id="CHEBI:58516"/>
        <dbReference type="ChEBI" id="CHEBI:58725"/>
        <dbReference type="EC" id="5.4.2.10"/>
    </reaction>
</comment>
<feature type="modified residue" description="Phosphoserine" evidence="9">
    <location>
        <position position="108"/>
    </location>
</feature>
<evidence type="ECO:0000256" key="11">
    <source>
        <dbReference type="RuleBase" id="RU004327"/>
    </source>
</evidence>
<dbReference type="InterPro" id="IPR005843">
    <property type="entry name" value="A-D-PHexomutase_C"/>
</dbReference>
<dbReference type="Pfam" id="PF02880">
    <property type="entry name" value="PGM_PMM_III"/>
    <property type="match status" value="1"/>
</dbReference>
<keyword evidence="5 9" id="KW-0413">Isomerase</keyword>
<dbReference type="GO" id="GO:0000287">
    <property type="term" value="F:magnesium ion binding"/>
    <property type="evidence" value="ECO:0007669"/>
    <property type="project" value="UniProtKB-UniRule"/>
</dbReference>
<evidence type="ECO:0000256" key="10">
    <source>
        <dbReference type="RuleBase" id="RU004326"/>
    </source>
</evidence>
<comment type="function">
    <text evidence="9 11">Catalyzes the conversion of glucosamine-6-phosphate to glucosamine-1-phosphate.</text>
</comment>
<dbReference type="HAMAP" id="MF_01554_B">
    <property type="entry name" value="GlmM_B"/>
    <property type="match status" value="1"/>
</dbReference>
<sequence>MGRLDLPPGPLFGTDGIRGRAGDLLTAPLAMEIGYWAGQVMQAQGLASGPVILGQDSRTSGHMLATALSAGLTSAGLDVWHLGLCPTPAVAYLAESCQATGGIMISASHNPPADNGIKFFGGDGTKLNGQVQGQIEAALRGLGMAAAATTWGQCYYRPELVNRYASFLHEPLMPGLNLAGLKVVLDMAWGSATRLAEQVFLDAGAEVIALHGAPDGDRINVNCGSTHLEPIKAAVKAHSADLGFAFDGDADRVMAVDAQGRVVDGDYILYFWGKRLQAEGRLPNQTLVSTVMANLGFERAWEKLGGTLVRTQVGDQHVFSEMVSRGAKLGGEQSGHILCHHYSLTGDGILTALHLATLVQSLGGSLAALVDDSFQTYPQKLQNVTVVDRDRRLNWQSCDPVCQAIATAEQAMGSEGRILVRPSGTEPVIRVMVEAADAGLVDRWTQHLVQAVTQHLAV</sequence>
<dbReference type="EC" id="5.4.2.10" evidence="7 9"/>
<dbReference type="CDD" id="cd05802">
    <property type="entry name" value="GlmM"/>
    <property type="match status" value="1"/>
</dbReference>
<keyword evidence="2 9" id="KW-0597">Phosphoprotein</keyword>
<dbReference type="Gene3D" id="3.40.120.10">
    <property type="entry name" value="Alpha-D-Glucose-1,6-Bisphosphate, subunit A, domain 3"/>
    <property type="match status" value="3"/>
</dbReference>
<feature type="domain" description="Alpha-D-phosphohexomutase alpha/beta/alpha" evidence="13">
    <location>
        <begin position="11"/>
        <end position="139"/>
    </location>
</feature>
<dbReference type="FunFam" id="3.40.120.10:FF:000001">
    <property type="entry name" value="Phosphoglucosamine mutase"/>
    <property type="match status" value="1"/>
</dbReference>
<dbReference type="EMBL" id="QBMN01000212">
    <property type="protein sequence ID" value="PZO34311.1"/>
    <property type="molecule type" value="Genomic_DNA"/>
</dbReference>
<dbReference type="PANTHER" id="PTHR42946:SF1">
    <property type="entry name" value="PHOSPHOGLUCOMUTASE (ALPHA-D-GLUCOSE-1,6-BISPHOSPHATE-DEPENDENT)"/>
    <property type="match status" value="1"/>
</dbReference>
<feature type="binding site" evidence="9">
    <location>
        <position position="251"/>
    </location>
    <ligand>
        <name>Mg(2+)</name>
        <dbReference type="ChEBI" id="CHEBI:18420"/>
    </ligand>
</feature>
<comment type="cofactor">
    <cofactor evidence="9">
        <name>Mg(2+)</name>
        <dbReference type="ChEBI" id="CHEBI:18420"/>
    </cofactor>
    <text evidence="9">Binds 1 Mg(2+) ion per subunit.</text>
</comment>
<evidence type="ECO:0000256" key="8">
    <source>
        <dbReference type="ARBA" id="ARBA00068193"/>
    </source>
</evidence>
<dbReference type="GO" id="GO:0004615">
    <property type="term" value="F:phosphomannomutase activity"/>
    <property type="evidence" value="ECO:0007669"/>
    <property type="project" value="TreeGrafter"/>
</dbReference>
<evidence type="ECO:0000259" key="12">
    <source>
        <dbReference type="Pfam" id="PF00408"/>
    </source>
</evidence>
<evidence type="ECO:0000313" key="17">
    <source>
        <dbReference type="Proteomes" id="UP000249081"/>
    </source>
</evidence>
<dbReference type="InterPro" id="IPR005846">
    <property type="entry name" value="A-D-PHexomutase_a/b/a-III"/>
</dbReference>
<evidence type="ECO:0000256" key="3">
    <source>
        <dbReference type="ARBA" id="ARBA00022723"/>
    </source>
</evidence>
<dbReference type="NCBIfam" id="TIGR01455">
    <property type="entry name" value="glmM"/>
    <property type="match status" value="1"/>
</dbReference>
<proteinExistence type="inferred from homology"/>
<dbReference type="Gene3D" id="3.30.310.50">
    <property type="entry name" value="Alpha-D-phosphohexomutase, C-terminal domain"/>
    <property type="match status" value="1"/>
</dbReference>
<comment type="caution">
    <text evidence="16">The sequence shown here is derived from an EMBL/GenBank/DDBJ whole genome shotgun (WGS) entry which is preliminary data.</text>
</comment>
<dbReference type="InterPro" id="IPR050060">
    <property type="entry name" value="Phosphoglucosamine_mutase"/>
</dbReference>
<dbReference type="AlphaFoldDB" id="A0A2W4XEJ3"/>
<dbReference type="SUPFAM" id="SSF53738">
    <property type="entry name" value="Phosphoglucomutase, first 3 domains"/>
    <property type="match status" value="3"/>
</dbReference>
<dbReference type="GO" id="GO:0005829">
    <property type="term" value="C:cytosol"/>
    <property type="evidence" value="ECO:0007669"/>
    <property type="project" value="TreeGrafter"/>
</dbReference>
<dbReference type="InterPro" id="IPR036900">
    <property type="entry name" value="A-D-PHexomutase_C_sf"/>
</dbReference>
<evidence type="ECO:0000256" key="1">
    <source>
        <dbReference type="ARBA" id="ARBA00010231"/>
    </source>
</evidence>
<organism evidence="16 17">
    <name type="scientific">Shackletoniella antarctica</name>
    <dbReference type="NCBI Taxonomy" id="268115"/>
    <lineage>
        <taxon>Bacteria</taxon>
        <taxon>Bacillati</taxon>
        <taxon>Cyanobacteriota</taxon>
        <taxon>Cyanophyceae</taxon>
        <taxon>Oculatellales</taxon>
        <taxon>Oculatellaceae</taxon>
        <taxon>Shackletoniella</taxon>
    </lineage>
</organism>
<dbReference type="Pfam" id="PF00408">
    <property type="entry name" value="PGM_PMM_IV"/>
    <property type="match status" value="1"/>
</dbReference>